<evidence type="ECO:0000256" key="1">
    <source>
        <dbReference type="SAM" id="MobiDB-lite"/>
    </source>
</evidence>
<proteinExistence type="predicted"/>
<accession>A0A371HCE6</accession>
<dbReference type="AlphaFoldDB" id="A0A371HCE6"/>
<comment type="caution">
    <text evidence="2">The sequence shown here is derived from an EMBL/GenBank/DDBJ whole genome shotgun (WGS) entry which is preliminary data.</text>
</comment>
<keyword evidence="3" id="KW-1185">Reference proteome</keyword>
<name>A0A371HCE6_MUCPR</name>
<dbReference type="EMBL" id="QJKJ01002999">
    <property type="protein sequence ID" value="RDY00435.1"/>
    <property type="molecule type" value="Genomic_DNA"/>
</dbReference>
<protein>
    <submittedName>
        <fullName evidence="2">Uncharacterized protein</fullName>
    </submittedName>
</protein>
<dbReference type="Proteomes" id="UP000257109">
    <property type="component" value="Unassembled WGS sequence"/>
</dbReference>
<organism evidence="2 3">
    <name type="scientific">Mucuna pruriens</name>
    <name type="common">Velvet bean</name>
    <name type="synonym">Dolichos pruriens</name>
    <dbReference type="NCBI Taxonomy" id="157652"/>
    <lineage>
        <taxon>Eukaryota</taxon>
        <taxon>Viridiplantae</taxon>
        <taxon>Streptophyta</taxon>
        <taxon>Embryophyta</taxon>
        <taxon>Tracheophyta</taxon>
        <taxon>Spermatophyta</taxon>
        <taxon>Magnoliopsida</taxon>
        <taxon>eudicotyledons</taxon>
        <taxon>Gunneridae</taxon>
        <taxon>Pentapetalae</taxon>
        <taxon>rosids</taxon>
        <taxon>fabids</taxon>
        <taxon>Fabales</taxon>
        <taxon>Fabaceae</taxon>
        <taxon>Papilionoideae</taxon>
        <taxon>50 kb inversion clade</taxon>
        <taxon>NPAAA clade</taxon>
        <taxon>indigoferoid/millettioid clade</taxon>
        <taxon>Phaseoleae</taxon>
        <taxon>Mucuna</taxon>
    </lineage>
</organism>
<feature type="non-terminal residue" evidence="2">
    <location>
        <position position="1"/>
    </location>
</feature>
<dbReference type="OrthoDB" id="1935586at2759"/>
<reference evidence="2" key="1">
    <citation type="submission" date="2018-05" db="EMBL/GenBank/DDBJ databases">
        <title>Draft genome of Mucuna pruriens seed.</title>
        <authorList>
            <person name="Nnadi N.E."/>
            <person name="Vos R."/>
            <person name="Hasami M.H."/>
            <person name="Devisetty U.K."/>
            <person name="Aguiy J.C."/>
        </authorList>
    </citation>
    <scope>NUCLEOTIDE SEQUENCE [LARGE SCALE GENOMIC DNA]</scope>
    <source>
        <strain evidence="2">JCA_2017</strain>
    </source>
</reference>
<gene>
    <name evidence="2" type="ORF">CR513_16387</name>
</gene>
<evidence type="ECO:0000313" key="3">
    <source>
        <dbReference type="Proteomes" id="UP000257109"/>
    </source>
</evidence>
<feature type="region of interest" description="Disordered" evidence="1">
    <location>
        <begin position="81"/>
        <end position="101"/>
    </location>
</feature>
<sequence length="101" mass="11841">MVKLHEKACIYMEKKGEQYAKYAIKGRKGKVFSKRKERFPTLRKFNLLPLEDGPFLMLHKINDNAYVLDMSLRWVEKNVKEKPDEAKLTRGRCAGQTRPQG</sequence>
<evidence type="ECO:0000313" key="2">
    <source>
        <dbReference type="EMBL" id="RDY00435.1"/>
    </source>
</evidence>